<dbReference type="SUPFAM" id="SSF53756">
    <property type="entry name" value="UDP-Glycosyltransferase/glycogen phosphorylase"/>
    <property type="match status" value="1"/>
</dbReference>
<dbReference type="EMBL" id="JACIDK010000001">
    <property type="protein sequence ID" value="MBB3889742.1"/>
    <property type="molecule type" value="Genomic_DNA"/>
</dbReference>
<keyword evidence="1" id="KW-0802">TPR repeat</keyword>
<dbReference type="AlphaFoldDB" id="A0A839ZX10"/>
<name>A0A839ZX10_9CAUL</name>
<dbReference type="PANTHER" id="PTHR44809">
    <property type="match status" value="1"/>
</dbReference>
<reference evidence="2 3" key="1">
    <citation type="submission" date="2020-08" db="EMBL/GenBank/DDBJ databases">
        <title>Genomic Encyclopedia of Type Strains, Phase IV (KMG-IV): sequencing the most valuable type-strain genomes for metagenomic binning, comparative biology and taxonomic classification.</title>
        <authorList>
            <person name="Goeker M."/>
        </authorList>
    </citation>
    <scope>NUCLEOTIDE SEQUENCE [LARGE SCALE GENOMIC DNA]</scope>
    <source>
        <strain evidence="2 3">DSM 21793</strain>
    </source>
</reference>
<organism evidence="2 3">
    <name type="scientific">Phenylobacterium haematophilum</name>
    <dbReference type="NCBI Taxonomy" id="98513"/>
    <lineage>
        <taxon>Bacteria</taxon>
        <taxon>Pseudomonadati</taxon>
        <taxon>Pseudomonadota</taxon>
        <taxon>Alphaproteobacteria</taxon>
        <taxon>Caulobacterales</taxon>
        <taxon>Caulobacteraceae</taxon>
        <taxon>Phenylobacterium</taxon>
    </lineage>
</organism>
<evidence type="ECO:0000256" key="1">
    <source>
        <dbReference type="PROSITE-ProRule" id="PRU00339"/>
    </source>
</evidence>
<dbReference type="PANTHER" id="PTHR44809:SF1">
    <property type="entry name" value="PROTEIN O-MANNOSYL-TRANSFERASE TMTC1"/>
    <property type="match status" value="1"/>
</dbReference>
<feature type="repeat" description="TPR" evidence="1">
    <location>
        <begin position="153"/>
        <end position="186"/>
    </location>
</feature>
<keyword evidence="3" id="KW-1185">Reference proteome</keyword>
<dbReference type="SUPFAM" id="SSF48452">
    <property type="entry name" value="TPR-like"/>
    <property type="match status" value="1"/>
</dbReference>
<dbReference type="InterPro" id="IPR011990">
    <property type="entry name" value="TPR-like_helical_dom_sf"/>
</dbReference>
<dbReference type="Pfam" id="PF14559">
    <property type="entry name" value="TPR_19"/>
    <property type="match status" value="2"/>
</dbReference>
<dbReference type="InterPro" id="IPR019734">
    <property type="entry name" value="TPR_rpt"/>
</dbReference>
<feature type="repeat" description="TPR" evidence="1">
    <location>
        <begin position="119"/>
        <end position="152"/>
    </location>
</feature>
<accession>A0A839ZX10</accession>
<evidence type="ECO:0000313" key="2">
    <source>
        <dbReference type="EMBL" id="MBB3889742.1"/>
    </source>
</evidence>
<dbReference type="Gene3D" id="1.25.40.10">
    <property type="entry name" value="Tetratricopeptide repeat domain"/>
    <property type="match status" value="1"/>
</dbReference>
<feature type="repeat" description="TPR" evidence="1">
    <location>
        <begin position="51"/>
        <end position="84"/>
    </location>
</feature>
<protein>
    <submittedName>
        <fullName evidence="2">Tetratricopeptide (TPR) repeat protein</fullName>
    </submittedName>
</protein>
<dbReference type="PROSITE" id="PS50005">
    <property type="entry name" value="TPR"/>
    <property type="match status" value="3"/>
</dbReference>
<dbReference type="RefSeq" id="WP_183769740.1">
    <property type="nucleotide sequence ID" value="NZ_JACIDK010000001.1"/>
</dbReference>
<sequence>MSRLRGELGALKAAKQALPFLKRALGHIAGKDYAAAREAAQKAVDRDPSLIHAWHLLAIAREQLGDWPGALQAYERGLSLDPANPPIANDLGRLAFKMEMLPQAEALFRHYLAFRPNAPESTNNLACVLRSQMRYDEAIEVLKPALQAHPDKVMLWNTLGTVMEDMGETEQAGLFYGEALRLDPTQAKARYNLANAMFAAGQHDEAINQCREAMDGARTSEDLTMMRFALATMLLATGRLGEGWDAYAARLERTYYDPVDFVVPVPRWEPGTDLAGRRLLLVGEQGLGDEVLFANVVADVEQALGCSGRLTLAVTDRLRTLFARSFPQAEVGAHASQKVQGRTARRIPFLEQDWSRIDAWAPLGEALRHFRRSIDAYPHRPQGFMTPDPDRVLYWRDALSGLPGRKVGLLWTSMVIDSTRHRHFAPFEKWAPVLQTPGVSFVNLQYGDQSQSIERARKEFGVEIHQPASIDLKNDLDDVAALACALDLTVGFSNASFNLAAACGASTWLLTSSDNWARLGAEHYAWYSQVRMFWPRVAADWDALMGDLAAALGEYARADAPIATAVGA</sequence>
<comment type="caution">
    <text evidence="2">The sequence shown here is derived from an EMBL/GenBank/DDBJ whole genome shotgun (WGS) entry which is preliminary data.</text>
</comment>
<proteinExistence type="predicted"/>
<dbReference type="InterPro" id="IPR052943">
    <property type="entry name" value="TMTC_O-mannosyl-trnsfr"/>
</dbReference>
<dbReference type="Proteomes" id="UP000530564">
    <property type="component" value="Unassembled WGS sequence"/>
</dbReference>
<gene>
    <name evidence="2" type="ORF">GGQ61_000439</name>
</gene>
<evidence type="ECO:0000313" key="3">
    <source>
        <dbReference type="Proteomes" id="UP000530564"/>
    </source>
</evidence>
<dbReference type="SMART" id="SM00028">
    <property type="entry name" value="TPR"/>
    <property type="match status" value="6"/>
</dbReference>